<organism evidence="2 3">
    <name type="scientific">Amycolatopsis suaedae</name>
    <dbReference type="NCBI Taxonomy" id="2510978"/>
    <lineage>
        <taxon>Bacteria</taxon>
        <taxon>Bacillati</taxon>
        <taxon>Actinomycetota</taxon>
        <taxon>Actinomycetes</taxon>
        <taxon>Pseudonocardiales</taxon>
        <taxon>Pseudonocardiaceae</taxon>
        <taxon>Amycolatopsis</taxon>
    </lineage>
</organism>
<accession>A0A4Q7J1Q1</accession>
<sequence>MEVLSSRILLKPRDHERSVAFYRDTLGLAVYRTFPGGTVFFLGQGLLEIVGTGEAGPTADVALWLQVRDVAATVHELSVAGATIEREPRREPWGLDEAWISDPDGHRIVLVEIPADHPLRTDVRPQQETARS</sequence>
<dbReference type="PROSITE" id="PS51819">
    <property type="entry name" value="VOC"/>
    <property type="match status" value="1"/>
</dbReference>
<gene>
    <name evidence="2" type="ORF">EWH70_29335</name>
</gene>
<reference evidence="2 3" key="1">
    <citation type="submission" date="2019-02" db="EMBL/GenBank/DDBJ databases">
        <title>Draft genome sequence of Amycolatopsis sp. 8-3EHSu isolated from roots of Suaeda maritima.</title>
        <authorList>
            <person name="Duangmal K."/>
            <person name="Chantavorakit T."/>
        </authorList>
    </citation>
    <scope>NUCLEOTIDE SEQUENCE [LARGE SCALE GENOMIC DNA]</scope>
    <source>
        <strain evidence="2 3">8-3EHSu</strain>
    </source>
</reference>
<dbReference type="InterPro" id="IPR004360">
    <property type="entry name" value="Glyas_Fos-R_dOase_dom"/>
</dbReference>
<evidence type="ECO:0000259" key="1">
    <source>
        <dbReference type="PROSITE" id="PS51819"/>
    </source>
</evidence>
<feature type="domain" description="VOC" evidence="1">
    <location>
        <begin position="2"/>
        <end position="113"/>
    </location>
</feature>
<dbReference type="PANTHER" id="PTHR36503">
    <property type="entry name" value="BLR2520 PROTEIN"/>
    <property type="match status" value="1"/>
</dbReference>
<dbReference type="SUPFAM" id="SSF54593">
    <property type="entry name" value="Glyoxalase/Bleomycin resistance protein/Dihydroxybiphenyl dioxygenase"/>
    <property type="match status" value="1"/>
</dbReference>
<dbReference type="PANTHER" id="PTHR36503:SF3">
    <property type="entry name" value="BLR0126 PROTEIN"/>
    <property type="match status" value="1"/>
</dbReference>
<keyword evidence="3" id="KW-1185">Reference proteome</keyword>
<dbReference type="AlphaFoldDB" id="A0A4Q7J1Q1"/>
<comment type="caution">
    <text evidence="2">The sequence shown here is derived from an EMBL/GenBank/DDBJ whole genome shotgun (WGS) entry which is preliminary data.</text>
</comment>
<proteinExistence type="predicted"/>
<name>A0A4Q7J1Q1_9PSEU</name>
<dbReference type="Gene3D" id="3.10.180.10">
    <property type="entry name" value="2,3-Dihydroxybiphenyl 1,2-Dioxygenase, domain 1"/>
    <property type="match status" value="1"/>
</dbReference>
<evidence type="ECO:0000313" key="2">
    <source>
        <dbReference type="EMBL" id="RZQ60406.1"/>
    </source>
</evidence>
<dbReference type="RefSeq" id="WP_130478794.1">
    <property type="nucleotide sequence ID" value="NZ_SFCC01000017.1"/>
</dbReference>
<evidence type="ECO:0000313" key="3">
    <source>
        <dbReference type="Proteomes" id="UP000292003"/>
    </source>
</evidence>
<dbReference type="Pfam" id="PF00903">
    <property type="entry name" value="Glyoxalase"/>
    <property type="match status" value="1"/>
</dbReference>
<dbReference type="Proteomes" id="UP000292003">
    <property type="component" value="Unassembled WGS sequence"/>
</dbReference>
<dbReference type="InterPro" id="IPR029068">
    <property type="entry name" value="Glyas_Bleomycin-R_OHBP_Dase"/>
</dbReference>
<dbReference type="OrthoDB" id="956698at2"/>
<dbReference type="EMBL" id="SFCC01000017">
    <property type="protein sequence ID" value="RZQ60406.1"/>
    <property type="molecule type" value="Genomic_DNA"/>
</dbReference>
<protein>
    <submittedName>
        <fullName evidence="2">VOC family protein</fullName>
    </submittedName>
</protein>
<dbReference type="InterPro" id="IPR037523">
    <property type="entry name" value="VOC_core"/>
</dbReference>